<comment type="caution">
    <text evidence="2">The sequence shown here is derived from an EMBL/GenBank/DDBJ whole genome shotgun (WGS) entry which is preliminary data.</text>
</comment>
<sequence>MPLLAGIVQALGMSTPRTERPRSLDAAREDKPRSSKEDEDASRTVAEVDMMPDSLIDSQLEGSMPFEDADHTIADLTSQVKELKSSNEQQAKILQRLWATLRRRESELETSHDTLRDERIKFVRARDDLLFQLRKIQNDLDTATSDLRNAQISTFKQARSEWLPEEDSKVRDDVSQLYKDIRSWAKTYARSGFSCANVLSSADYRYGQKFFRRVRRVATLSGIDEIKDMKHLFLVLAALLSEHLRLMIFRTPFFWLKDTSQSLSPHEVFDRLFLTTCETRTSEAHLWRAQLMRFLFKNGDHEIQDEPIESDLIPYGFAEFLYTDIVKGFLERYEKILMDGLNKEDRYTRNFELFKLVTRSANLYGRLQTQRTSYFWTSADSCLGDRFSVSLPHMKADRLHKLDEDEEDTSIDGSKVKIVLSPTVFASGNSQGEDYDSQRVIAKAVVYLEEEEGF</sequence>
<protein>
    <submittedName>
        <fullName evidence="2">Uncharacterized protein</fullName>
    </submittedName>
</protein>
<name>A0ABR1XM57_9PEZI</name>
<feature type="compositionally biased region" description="Basic and acidic residues" evidence="1">
    <location>
        <begin position="17"/>
        <end position="36"/>
    </location>
</feature>
<evidence type="ECO:0000313" key="3">
    <source>
        <dbReference type="Proteomes" id="UP001456524"/>
    </source>
</evidence>
<keyword evidence="3" id="KW-1185">Reference proteome</keyword>
<dbReference type="Proteomes" id="UP001456524">
    <property type="component" value="Unassembled WGS sequence"/>
</dbReference>
<gene>
    <name evidence="2" type="ORF">IWX90DRAFT_487855</name>
</gene>
<organism evidence="2 3">
    <name type="scientific">Phyllosticta citrichinensis</name>
    <dbReference type="NCBI Taxonomy" id="1130410"/>
    <lineage>
        <taxon>Eukaryota</taxon>
        <taxon>Fungi</taxon>
        <taxon>Dikarya</taxon>
        <taxon>Ascomycota</taxon>
        <taxon>Pezizomycotina</taxon>
        <taxon>Dothideomycetes</taxon>
        <taxon>Dothideomycetes incertae sedis</taxon>
        <taxon>Botryosphaeriales</taxon>
        <taxon>Phyllostictaceae</taxon>
        <taxon>Phyllosticta</taxon>
    </lineage>
</organism>
<evidence type="ECO:0000313" key="2">
    <source>
        <dbReference type="EMBL" id="KAK8161279.1"/>
    </source>
</evidence>
<proteinExistence type="predicted"/>
<evidence type="ECO:0000256" key="1">
    <source>
        <dbReference type="SAM" id="MobiDB-lite"/>
    </source>
</evidence>
<dbReference type="EMBL" id="JBBWUH010000007">
    <property type="protein sequence ID" value="KAK8161279.1"/>
    <property type="molecule type" value="Genomic_DNA"/>
</dbReference>
<accession>A0ABR1XM57</accession>
<reference evidence="2 3" key="1">
    <citation type="journal article" date="2022" name="G3 (Bethesda)">
        <title>Enemy or ally: a genomic approach to elucidate the lifestyle of Phyllosticta citrichinaensis.</title>
        <authorList>
            <person name="Buijs V.A."/>
            <person name="Groenewald J.Z."/>
            <person name="Haridas S."/>
            <person name="LaButti K.M."/>
            <person name="Lipzen A."/>
            <person name="Martin F.M."/>
            <person name="Barry K."/>
            <person name="Grigoriev I.V."/>
            <person name="Crous P.W."/>
            <person name="Seidl M.F."/>
        </authorList>
    </citation>
    <scope>NUCLEOTIDE SEQUENCE [LARGE SCALE GENOMIC DNA]</scope>
    <source>
        <strain evidence="2 3">CBS 129764</strain>
    </source>
</reference>
<feature type="region of interest" description="Disordered" evidence="1">
    <location>
        <begin position="12"/>
        <end position="44"/>
    </location>
</feature>